<reference evidence="2 3" key="1">
    <citation type="submission" date="2023-07" db="EMBL/GenBank/DDBJ databases">
        <title>Comparative genomics of wheat-associated soil bacteria to identify genetic determinants of phenazine resistance.</title>
        <authorList>
            <person name="Mouncey N."/>
        </authorList>
    </citation>
    <scope>NUCLEOTIDE SEQUENCE [LARGE SCALE GENOMIC DNA]</scope>
    <source>
        <strain evidence="2 3">B2I6</strain>
    </source>
</reference>
<comment type="caution">
    <text evidence="2">The sequence shown here is derived from an EMBL/GenBank/DDBJ whole genome shotgun (WGS) entry which is preliminary data.</text>
</comment>
<evidence type="ECO:0000313" key="3">
    <source>
        <dbReference type="Proteomes" id="UP001230654"/>
    </source>
</evidence>
<dbReference type="Gene3D" id="3.40.50.10400">
    <property type="entry name" value="Hypothetical protein PA1492"/>
    <property type="match status" value="1"/>
</dbReference>
<keyword evidence="3" id="KW-1185">Reference proteome</keyword>
<sequence length="134" mass="13971">MEPLMILVAGPYRSGTGDDPAKLAANVRAMNEVALVLFRAGHLPVTGEALALPLLETAGGAAPGDPLFDALFHPVAERLLERCDAVLRIGGPSEGADRMAEQARAQGKPVYADLADVPDARTADPAAHLPEGQR</sequence>
<proteinExistence type="predicted"/>
<accession>A0ABU0NSA2</accession>
<evidence type="ECO:0000313" key="2">
    <source>
        <dbReference type="EMBL" id="MDQ0581966.1"/>
    </source>
</evidence>
<evidence type="ECO:0008006" key="4">
    <source>
        <dbReference type="Google" id="ProtNLM"/>
    </source>
</evidence>
<feature type="region of interest" description="Disordered" evidence="1">
    <location>
        <begin position="92"/>
        <end position="134"/>
    </location>
</feature>
<organism evidence="2 3">
    <name type="scientific">Streptomyces rishiriensis</name>
    <dbReference type="NCBI Taxonomy" id="68264"/>
    <lineage>
        <taxon>Bacteria</taxon>
        <taxon>Bacillati</taxon>
        <taxon>Actinomycetota</taxon>
        <taxon>Actinomycetes</taxon>
        <taxon>Kitasatosporales</taxon>
        <taxon>Streptomycetaceae</taxon>
        <taxon>Streptomyces</taxon>
    </lineage>
</organism>
<evidence type="ECO:0000256" key="1">
    <source>
        <dbReference type="SAM" id="MobiDB-lite"/>
    </source>
</evidence>
<name>A0ABU0NSA2_STRRH</name>
<gene>
    <name evidence="2" type="ORF">QF030_004144</name>
</gene>
<dbReference type="Proteomes" id="UP001230654">
    <property type="component" value="Unassembled WGS sequence"/>
</dbReference>
<protein>
    <recommendedName>
        <fullName evidence="4">DUF4406 domain-containing protein</fullName>
    </recommendedName>
</protein>
<dbReference type="EMBL" id="JAUSWV010000002">
    <property type="protein sequence ID" value="MDQ0581966.1"/>
    <property type="molecule type" value="Genomic_DNA"/>
</dbReference>